<name>A0AAE1E6W0_9GAST</name>
<dbReference type="Proteomes" id="UP001283361">
    <property type="component" value="Unassembled WGS sequence"/>
</dbReference>
<sequence length="151" mass="17047">MDFSISMEASRHASEILWSRVLFDFKSSTYECQRQCRTPGSPGAQFVHRSSAATFNIETLDPEDFPGRALPAALTLYRRRSNFQDVPWSVRPILLYAAVVDTGLLFYLYPHSVGSGKLLQHAMRYQRPLLLALLACQIGLLRICQVGLPDK</sequence>
<dbReference type="AlphaFoldDB" id="A0AAE1E6W0"/>
<reference evidence="1" key="1">
    <citation type="journal article" date="2023" name="G3 (Bethesda)">
        <title>A reference genome for the long-term kleptoplast-retaining sea slug Elysia crispata morphotype clarki.</title>
        <authorList>
            <person name="Eastman K.E."/>
            <person name="Pendleton A.L."/>
            <person name="Shaikh M.A."/>
            <person name="Suttiyut T."/>
            <person name="Ogas R."/>
            <person name="Tomko P."/>
            <person name="Gavelis G."/>
            <person name="Widhalm J.R."/>
            <person name="Wisecaver J.H."/>
        </authorList>
    </citation>
    <scope>NUCLEOTIDE SEQUENCE</scope>
    <source>
        <strain evidence="1">ECLA1</strain>
    </source>
</reference>
<organism evidence="1 2">
    <name type="scientific">Elysia crispata</name>
    <name type="common">lettuce slug</name>
    <dbReference type="NCBI Taxonomy" id="231223"/>
    <lineage>
        <taxon>Eukaryota</taxon>
        <taxon>Metazoa</taxon>
        <taxon>Spiralia</taxon>
        <taxon>Lophotrochozoa</taxon>
        <taxon>Mollusca</taxon>
        <taxon>Gastropoda</taxon>
        <taxon>Heterobranchia</taxon>
        <taxon>Euthyneura</taxon>
        <taxon>Panpulmonata</taxon>
        <taxon>Sacoglossa</taxon>
        <taxon>Placobranchoidea</taxon>
        <taxon>Plakobranchidae</taxon>
        <taxon>Elysia</taxon>
    </lineage>
</organism>
<evidence type="ECO:0000313" key="2">
    <source>
        <dbReference type="Proteomes" id="UP001283361"/>
    </source>
</evidence>
<keyword evidence="2" id="KW-1185">Reference proteome</keyword>
<gene>
    <name evidence="1" type="ORF">RRG08_057852</name>
</gene>
<proteinExistence type="predicted"/>
<protein>
    <submittedName>
        <fullName evidence="1">Uncharacterized protein</fullName>
    </submittedName>
</protein>
<dbReference type="EMBL" id="JAWDGP010000872">
    <property type="protein sequence ID" value="KAK3796604.1"/>
    <property type="molecule type" value="Genomic_DNA"/>
</dbReference>
<comment type="caution">
    <text evidence="1">The sequence shown here is derived from an EMBL/GenBank/DDBJ whole genome shotgun (WGS) entry which is preliminary data.</text>
</comment>
<accession>A0AAE1E6W0</accession>
<evidence type="ECO:0000313" key="1">
    <source>
        <dbReference type="EMBL" id="KAK3796604.1"/>
    </source>
</evidence>